<dbReference type="GO" id="GO:0004672">
    <property type="term" value="F:protein kinase activity"/>
    <property type="evidence" value="ECO:0007669"/>
    <property type="project" value="InterPro"/>
</dbReference>
<evidence type="ECO:0000256" key="1">
    <source>
        <dbReference type="ARBA" id="ARBA00023860"/>
    </source>
</evidence>
<dbReference type="FunFam" id="1.10.510.10:FF:001186">
    <property type="entry name" value="Uncharacterized protein"/>
    <property type="match status" value="1"/>
</dbReference>
<keyword evidence="5" id="KW-1185">Reference proteome</keyword>
<dbReference type="GO" id="GO:0005524">
    <property type="term" value="F:ATP binding"/>
    <property type="evidence" value="ECO:0007669"/>
    <property type="project" value="InterPro"/>
</dbReference>
<reference evidence="4" key="1">
    <citation type="submission" date="2021-01" db="EMBL/GenBank/DDBJ databases">
        <authorList>
            <consortium name="Genoscope - CEA"/>
            <person name="William W."/>
        </authorList>
    </citation>
    <scope>NUCLEOTIDE SEQUENCE</scope>
</reference>
<dbReference type="PANTHER" id="PTHR11909">
    <property type="entry name" value="CASEIN KINASE-RELATED"/>
    <property type="match status" value="1"/>
</dbReference>
<feature type="compositionally biased region" description="Polar residues" evidence="2">
    <location>
        <begin position="316"/>
        <end position="334"/>
    </location>
</feature>
<dbReference type="InterPro" id="IPR000719">
    <property type="entry name" value="Prot_kinase_dom"/>
</dbReference>
<dbReference type="SMART" id="SM00220">
    <property type="entry name" value="S_TKc"/>
    <property type="match status" value="1"/>
</dbReference>
<organism evidence="4 5">
    <name type="scientific">Paramecium octaurelia</name>
    <dbReference type="NCBI Taxonomy" id="43137"/>
    <lineage>
        <taxon>Eukaryota</taxon>
        <taxon>Sar</taxon>
        <taxon>Alveolata</taxon>
        <taxon>Ciliophora</taxon>
        <taxon>Intramacronucleata</taxon>
        <taxon>Oligohymenophorea</taxon>
        <taxon>Peniculida</taxon>
        <taxon>Parameciidae</taxon>
        <taxon>Paramecium</taxon>
    </lineage>
</organism>
<comment type="caution">
    <text evidence="4">The sequence shown here is derived from an EMBL/GenBank/DDBJ whole genome shotgun (WGS) entry which is preliminary data.</text>
</comment>
<dbReference type="CDD" id="cd14016">
    <property type="entry name" value="STKc_CK1"/>
    <property type="match status" value="1"/>
</dbReference>
<feature type="domain" description="Protein kinase" evidence="3">
    <location>
        <begin position="14"/>
        <end position="270"/>
    </location>
</feature>
<name>A0A8S1SBR6_PAROT</name>
<dbReference type="AlphaFoldDB" id="A0A8S1SBR6"/>
<dbReference type="Pfam" id="PF00069">
    <property type="entry name" value="Pkinase"/>
    <property type="match status" value="1"/>
</dbReference>
<evidence type="ECO:0000259" key="3">
    <source>
        <dbReference type="PROSITE" id="PS50011"/>
    </source>
</evidence>
<sequence length="473" mass="54863">MQDFQPGDVIAQEYLIFTMLAQGSFGKVYLGKSQTKNMNVAIKVEKAEVSYFNSLIREIEILKLLEGVPCVPRVIWSGQEKGMRIMIQNLLGKDLIHYQKKMKKFSYECVCNIAYQMIGILEQIHNKNIIHRDLKPENILGASQQNKIYLIDFGIAKNLESNKKTKEKVSFIGTTRYASLAAHIGKEQNKKDDLESLGYIIIYFLNGSLPWTNIEKDDKERIEKIGLLKKDMSPEELCENLPNPILKYMKYVKGLSTKTKPNYSQLKELFTVAKVAQNMPFDWNQRAKANRKMNSNKSIKTSKSAKVYSKSKSQFRKTQNNNSQESSQVLVQQHQAPIKKQYKTFVQPDSQDKSCNHSSDDFQQENSLSDEKKSKESVKVGYSISYEPSKFSRYSQHNKSPIQQQQKERARVSTLDANPQDPFVMPLQSEQQLQEFENQDLAIKYKQLFYKSILHNYKNPIQDFKTIHYYFLN</sequence>
<feature type="region of interest" description="Disordered" evidence="2">
    <location>
        <begin position="286"/>
        <end position="334"/>
    </location>
</feature>
<feature type="region of interest" description="Disordered" evidence="2">
    <location>
        <begin position="392"/>
        <end position="412"/>
    </location>
</feature>
<dbReference type="Proteomes" id="UP000683925">
    <property type="component" value="Unassembled WGS sequence"/>
</dbReference>
<dbReference type="PROSITE" id="PS50011">
    <property type="entry name" value="PROTEIN_KINASE_DOM"/>
    <property type="match status" value="1"/>
</dbReference>
<protein>
    <recommendedName>
        <fullName evidence="1">Casein kinase I</fullName>
    </recommendedName>
</protein>
<gene>
    <name evidence="4" type="ORF">POCTA_138.1.T0080137</name>
</gene>
<evidence type="ECO:0000313" key="5">
    <source>
        <dbReference type="Proteomes" id="UP000683925"/>
    </source>
</evidence>
<dbReference type="OMA" id="NPILKYM"/>
<dbReference type="InterPro" id="IPR050235">
    <property type="entry name" value="CK1_Ser-Thr_kinase"/>
</dbReference>
<feature type="compositionally biased region" description="Low complexity" evidence="2">
    <location>
        <begin position="301"/>
        <end position="312"/>
    </location>
</feature>
<accession>A0A8S1SBR6</accession>
<proteinExistence type="predicted"/>
<dbReference type="OrthoDB" id="299053at2759"/>
<dbReference type="EMBL" id="CAJJDP010000007">
    <property type="protein sequence ID" value="CAD8136997.1"/>
    <property type="molecule type" value="Genomic_DNA"/>
</dbReference>
<evidence type="ECO:0000313" key="4">
    <source>
        <dbReference type="EMBL" id="CAD8136997.1"/>
    </source>
</evidence>
<feature type="compositionally biased region" description="Basic and acidic residues" evidence="2">
    <location>
        <begin position="350"/>
        <end position="360"/>
    </location>
</feature>
<feature type="compositionally biased region" description="Polar residues" evidence="2">
    <location>
        <begin position="392"/>
        <end position="405"/>
    </location>
</feature>
<evidence type="ECO:0000256" key="2">
    <source>
        <dbReference type="SAM" id="MobiDB-lite"/>
    </source>
</evidence>
<feature type="region of interest" description="Disordered" evidence="2">
    <location>
        <begin position="346"/>
        <end position="374"/>
    </location>
</feature>